<name>A0A830CZM0_9LAMI</name>
<evidence type="ECO:0000313" key="3">
    <source>
        <dbReference type="Proteomes" id="UP000653305"/>
    </source>
</evidence>
<dbReference type="EMBL" id="BMAC01000675">
    <property type="protein sequence ID" value="GFQ01334.1"/>
    <property type="molecule type" value="Genomic_DNA"/>
</dbReference>
<proteinExistence type="predicted"/>
<comment type="caution">
    <text evidence="2">The sequence shown here is derived from an EMBL/GenBank/DDBJ whole genome shotgun (WGS) entry which is preliminary data.</text>
</comment>
<organism evidence="2 3">
    <name type="scientific">Phtheirospermum japonicum</name>
    <dbReference type="NCBI Taxonomy" id="374723"/>
    <lineage>
        <taxon>Eukaryota</taxon>
        <taxon>Viridiplantae</taxon>
        <taxon>Streptophyta</taxon>
        <taxon>Embryophyta</taxon>
        <taxon>Tracheophyta</taxon>
        <taxon>Spermatophyta</taxon>
        <taxon>Magnoliopsida</taxon>
        <taxon>eudicotyledons</taxon>
        <taxon>Gunneridae</taxon>
        <taxon>Pentapetalae</taxon>
        <taxon>asterids</taxon>
        <taxon>lamiids</taxon>
        <taxon>Lamiales</taxon>
        <taxon>Orobanchaceae</taxon>
        <taxon>Orobanchaceae incertae sedis</taxon>
        <taxon>Phtheirospermum</taxon>
    </lineage>
</organism>
<evidence type="ECO:0000256" key="1">
    <source>
        <dbReference type="SAM" id="MobiDB-lite"/>
    </source>
</evidence>
<protein>
    <submittedName>
        <fullName evidence="2">Thaumatin-like protein</fullName>
    </submittedName>
</protein>
<gene>
    <name evidence="2" type="ORF">PHJA_002277300</name>
</gene>
<keyword evidence="3" id="KW-1185">Reference proteome</keyword>
<sequence length="82" mass="9436">MGGCSPRWRPPAQPWSNLGLQRPRWDPRSPSLGPDRLLVRRVRPGPVPDWRLQRAVAVPGLWRAAQHTSRICTQPIQQPRFL</sequence>
<reference evidence="2" key="1">
    <citation type="submission" date="2020-07" db="EMBL/GenBank/DDBJ databases">
        <title>Ethylene signaling mediates host invasion by parasitic plants.</title>
        <authorList>
            <person name="Yoshida S."/>
        </authorList>
    </citation>
    <scope>NUCLEOTIDE SEQUENCE</scope>
    <source>
        <strain evidence="2">Okayama</strain>
    </source>
</reference>
<evidence type="ECO:0000313" key="2">
    <source>
        <dbReference type="EMBL" id="GFQ01334.1"/>
    </source>
</evidence>
<accession>A0A830CZM0</accession>
<dbReference type="AlphaFoldDB" id="A0A830CZM0"/>
<feature type="region of interest" description="Disordered" evidence="1">
    <location>
        <begin position="1"/>
        <end position="36"/>
    </location>
</feature>
<dbReference type="Proteomes" id="UP000653305">
    <property type="component" value="Unassembled WGS sequence"/>
</dbReference>